<dbReference type="GO" id="GO:0005856">
    <property type="term" value="C:cytoskeleton"/>
    <property type="evidence" value="ECO:0007669"/>
    <property type="project" value="UniProtKB-SubCell"/>
</dbReference>
<evidence type="ECO:0000313" key="13">
    <source>
        <dbReference type="Ensembl" id="ENSTGEP00000014091.1"/>
    </source>
</evidence>
<comment type="subcellular location">
    <subcellularLocation>
        <location evidence="2">Cell projection</location>
        <location evidence="2">Filopodium</location>
    </subcellularLocation>
    <subcellularLocation>
        <location evidence="3">Cell projection</location>
        <location evidence="3">Lamellipodium</location>
    </subcellularLocation>
    <subcellularLocation>
        <location evidence="1">Cytoplasm</location>
        <location evidence="1">Cytoskeleton</location>
    </subcellularLocation>
</comment>
<evidence type="ECO:0000259" key="12">
    <source>
        <dbReference type="PROSITE" id="PS50002"/>
    </source>
</evidence>
<keyword evidence="10" id="KW-0966">Cell projection</keyword>
<dbReference type="PRINTS" id="PR00452">
    <property type="entry name" value="SH3DOMAIN"/>
</dbReference>
<evidence type="ECO:0000256" key="2">
    <source>
        <dbReference type="ARBA" id="ARBA00004486"/>
    </source>
</evidence>
<protein>
    <recommendedName>
        <fullName evidence="12">SH3 domain-containing protein</fullName>
    </recommendedName>
</protein>
<evidence type="ECO:0000256" key="8">
    <source>
        <dbReference type="ARBA" id="ARBA00023054"/>
    </source>
</evidence>
<keyword evidence="7" id="KW-0597">Phosphoprotein</keyword>
<name>A0A8D2F062_THEGE</name>
<dbReference type="Proteomes" id="UP000694411">
    <property type="component" value="Chromosome 7b"/>
</dbReference>
<evidence type="ECO:0000256" key="5">
    <source>
        <dbReference type="ARBA" id="ARBA00022443"/>
    </source>
</evidence>
<dbReference type="InterPro" id="IPR036028">
    <property type="entry name" value="SH3-like_dom_sf"/>
</dbReference>
<sequence>MFDDFPPPPPPTPVDYEDEEAAVVQYNVSYADKDIAWSSNNYIENIIAVYDYTKDKGDELSFMEDAVIYVIKNGDGLYEGVFNQVTGLFPRSYVESIIRYAD</sequence>
<dbReference type="PROSITE" id="PS50002">
    <property type="entry name" value="SH3"/>
    <property type="match status" value="1"/>
</dbReference>
<dbReference type="GO" id="GO:0030027">
    <property type="term" value="C:lamellipodium"/>
    <property type="evidence" value="ECO:0007669"/>
    <property type="project" value="UniProtKB-SubCell"/>
</dbReference>
<dbReference type="FunFam" id="2.30.30.40:FF:000002">
    <property type="entry name" value="abl interactor 1 isoform X1"/>
    <property type="match status" value="1"/>
</dbReference>
<dbReference type="AlphaFoldDB" id="A0A8D2F062"/>
<keyword evidence="9" id="KW-0206">Cytoskeleton</keyword>
<keyword evidence="5 11" id="KW-0728">SH3 domain</keyword>
<evidence type="ECO:0000256" key="11">
    <source>
        <dbReference type="PROSITE-ProRule" id="PRU00192"/>
    </source>
</evidence>
<evidence type="ECO:0000256" key="10">
    <source>
        <dbReference type="ARBA" id="ARBA00023273"/>
    </source>
</evidence>
<dbReference type="Gene3D" id="2.30.30.40">
    <property type="entry name" value="SH3 Domains"/>
    <property type="match status" value="1"/>
</dbReference>
<dbReference type="Ensembl" id="ENSTGET00000016893.1">
    <property type="protein sequence ID" value="ENSTGEP00000014091.1"/>
    <property type="gene ID" value="ENSTGEG00000011435.1"/>
</dbReference>
<evidence type="ECO:0000256" key="9">
    <source>
        <dbReference type="ARBA" id="ARBA00023212"/>
    </source>
</evidence>
<evidence type="ECO:0000313" key="14">
    <source>
        <dbReference type="Proteomes" id="UP000694411"/>
    </source>
</evidence>
<reference evidence="13" key="1">
    <citation type="submission" date="2018-05" db="EMBL/GenBank/DDBJ databases">
        <title>Whole genome of Theropithecus gelada.</title>
        <authorList>
            <person name="Chiou K.L."/>
            <person name="Snyder-Mackler N."/>
        </authorList>
    </citation>
    <scope>NUCLEOTIDE SEQUENCE [LARGE SCALE GENOMIC DNA]</scope>
</reference>
<dbReference type="GO" id="GO:0032433">
    <property type="term" value="C:filopodium tip"/>
    <property type="evidence" value="ECO:0007669"/>
    <property type="project" value="UniProtKB-ARBA"/>
</dbReference>
<accession>A0A8D2F062</accession>
<evidence type="ECO:0000256" key="1">
    <source>
        <dbReference type="ARBA" id="ARBA00004245"/>
    </source>
</evidence>
<keyword evidence="8" id="KW-0175">Coiled coil</keyword>
<evidence type="ECO:0000256" key="4">
    <source>
        <dbReference type="ARBA" id="ARBA00010020"/>
    </source>
</evidence>
<comment type="similarity">
    <text evidence="4">Belongs to the ABI family.</text>
</comment>
<reference evidence="13" key="2">
    <citation type="submission" date="2025-08" db="UniProtKB">
        <authorList>
            <consortium name="Ensembl"/>
        </authorList>
    </citation>
    <scope>IDENTIFICATION</scope>
</reference>
<evidence type="ECO:0000256" key="3">
    <source>
        <dbReference type="ARBA" id="ARBA00004510"/>
    </source>
</evidence>
<dbReference type="GO" id="GO:0031209">
    <property type="term" value="C:SCAR complex"/>
    <property type="evidence" value="ECO:0007669"/>
    <property type="project" value="UniProtKB-ARBA"/>
</dbReference>
<organism evidence="13 14">
    <name type="scientific">Theropithecus gelada</name>
    <name type="common">Gelada baboon</name>
    <dbReference type="NCBI Taxonomy" id="9565"/>
    <lineage>
        <taxon>Eukaryota</taxon>
        <taxon>Metazoa</taxon>
        <taxon>Chordata</taxon>
        <taxon>Craniata</taxon>
        <taxon>Vertebrata</taxon>
        <taxon>Euteleostomi</taxon>
        <taxon>Mammalia</taxon>
        <taxon>Eutheria</taxon>
        <taxon>Euarchontoglires</taxon>
        <taxon>Primates</taxon>
        <taxon>Haplorrhini</taxon>
        <taxon>Catarrhini</taxon>
        <taxon>Cercopithecidae</taxon>
        <taxon>Cercopithecinae</taxon>
        <taxon>Theropithecus</taxon>
    </lineage>
</organism>
<evidence type="ECO:0000256" key="7">
    <source>
        <dbReference type="ARBA" id="ARBA00022553"/>
    </source>
</evidence>
<evidence type="ECO:0000256" key="6">
    <source>
        <dbReference type="ARBA" id="ARBA00022490"/>
    </source>
</evidence>
<dbReference type="InterPro" id="IPR001452">
    <property type="entry name" value="SH3_domain"/>
</dbReference>
<keyword evidence="6" id="KW-0963">Cytoplasm</keyword>
<dbReference type="GO" id="GO:0017124">
    <property type="term" value="F:SH3 domain binding"/>
    <property type="evidence" value="ECO:0007669"/>
    <property type="project" value="UniProtKB-ARBA"/>
</dbReference>
<dbReference type="Pfam" id="PF14604">
    <property type="entry name" value="SH3_9"/>
    <property type="match status" value="1"/>
</dbReference>
<feature type="domain" description="SH3" evidence="12">
    <location>
        <begin position="41"/>
        <end position="99"/>
    </location>
</feature>
<dbReference type="SMART" id="SM00326">
    <property type="entry name" value="SH3"/>
    <property type="match status" value="1"/>
</dbReference>
<keyword evidence="14" id="KW-1185">Reference proteome</keyword>
<proteinExistence type="inferred from homology"/>
<reference evidence="13" key="3">
    <citation type="submission" date="2025-09" db="UniProtKB">
        <authorList>
            <consortium name="Ensembl"/>
        </authorList>
    </citation>
    <scope>IDENTIFICATION</scope>
</reference>
<dbReference type="SUPFAM" id="SSF50044">
    <property type="entry name" value="SH3-domain"/>
    <property type="match status" value="1"/>
</dbReference>